<keyword evidence="7" id="KW-0408">Iron</keyword>
<dbReference type="GO" id="GO:0016829">
    <property type="term" value="F:lyase activity"/>
    <property type="evidence" value="ECO:0007669"/>
    <property type="project" value="UniProtKB-KW"/>
</dbReference>
<evidence type="ECO:0000259" key="9">
    <source>
        <dbReference type="PROSITE" id="PS51918"/>
    </source>
</evidence>
<comment type="cofactor">
    <cofactor evidence="1">
        <name>[4Fe-4S] cluster</name>
        <dbReference type="ChEBI" id="CHEBI:49883"/>
    </cofactor>
</comment>
<keyword evidence="10" id="KW-0456">Lyase</keyword>
<evidence type="ECO:0000256" key="5">
    <source>
        <dbReference type="ARBA" id="ARBA00022723"/>
    </source>
</evidence>
<dbReference type="Gene3D" id="3.20.20.70">
    <property type="entry name" value="Aldolase class I"/>
    <property type="match status" value="1"/>
</dbReference>
<keyword evidence="8" id="KW-0411">Iron-sulfur</keyword>
<dbReference type="SFLD" id="SFLDS00029">
    <property type="entry name" value="Radical_SAM"/>
    <property type="match status" value="1"/>
</dbReference>
<dbReference type="SFLD" id="SFLDG01094">
    <property type="entry name" value="Uncharacterised_Radical_SAM_Su"/>
    <property type="match status" value="1"/>
</dbReference>
<dbReference type="InterPro" id="IPR012840">
    <property type="entry name" value="NrdG2"/>
</dbReference>
<dbReference type="InterPro" id="IPR007197">
    <property type="entry name" value="rSAM"/>
</dbReference>
<dbReference type="PANTHER" id="PTHR30352">
    <property type="entry name" value="PYRUVATE FORMATE-LYASE-ACTIVATING ENZYME"/>
    <property type="match status" value="1"/>
</dbReference>
<evidence type="ECO:0000256" key="1">
    <source>
        <dbReference type="ARBA" id="ARBA00001966"/>
    </source>
</evidence>
<evidence type="ECO:0000256" key="7">
    <source>
        <dbReference type="ARBA" id="ARBA00023004"/>
    </source>
</evidence>
<sequence length="233" mass="26198">MKISAIETNSFLDYPGKLSCVVFFQGCNYDCFYCHNRSLIEKKNGTLGHQEVVDLLRVRQGFLQAMVISGGEPTLNQDLGLLVRQAKSLGYLVKLDTNGSRPKMLSFLLEEGGLDYVALDVKAPWERYREIGGEGADPKSVQESLALLASWKEARKEFHLEVRTTLAPTLTFADLRQIATDLVQTASWTINTYRVPPNYREGDVGRIHLPPTVLGEEEEGILRSMHPALMLRR</sequence>
<protein>
    <submittedName>
        <fullName evidence="10">7-carboxy-7-deazaguanine synthase</fullName>
        <ecNumber evidence="10">4.3.99.3</ecNumber>
    </submittedName>
</protein>
<dbReference type="InterPro" id="IPR001989">
    <property type="entry name" value="Radical_activat_CS"/>
</dbReference>
<evidence type="ECO:0000256" key="8">
    <source>
        <dbReference type="ARBA" id="ARBA00023014"/>
    </source>
</evidence>
<reference evidence="10" key="1">
    <citation type="submission" date="2019-08" db="EMBL/GenBank/DDBJ databases">
        <authorList>
            <person name="Kucharzyk K."/>
            <person name="Murdoch R.W."/>
            <person name="Higgins S."/>
            <person name="Loffler F."/>
        </authorList>
    </citation>
    <scope>NUCLEOTIDE SEQUENCE</scope>
</reference>
<gene>
    <name evidence="10" type="primary">queE_18</name>
    <name evidence="10" type="ORF">SDC9_48859</name>
</gene>
<dbReference type="GO" id="GO:0051539">
    <property type="term" value="F:4 iron, 4 sulfur cluster binding"/>
    <property type="evidence" value="ECO:0007669"/>
    <property type="project" value="UniProtKB-KW"/>
</dbReference>
<dbReference type="NCBIfam" id="TIGR02495">
    <property type="entry name" value="NrdG2"/>
    <property type="match status" value="1"/>
</dbReference>
<comment type="similarity">
    <text evidence="2">Belongs to the organic radical-activating enzymes family.</text>
</comment>
<evidence type="ECO:0000256" key="3">
    <source>
        <dbReference type="ARBA" id="ARBA00022485"/>
    </source>
</evidence>
<evidence type="ECO:0000313" key="10">
    <source>
        <dbReference type="EMBL" id="MPM02605.1"/>
    </source>
</evidence>
<dbReference type="PROSITE" id="PS51918">
    <property type="entry name" value="RADICAL_SAM"/>
    <property type="match status" value="1"/>
</dbReference>
<evidence type="ECO:0000256" key="6">
    <source>
        <dbReference type="ARBA" id="ARBA00023002"/>
    </source>
</evidence>
<dbReference type="GO" id="GO:0046872">
    <property type="term" value="F:metal ion binding"/>
    <property type="evidence" value="ECO:0007669"/>
    <property type="project" value="UniProtKB-KW"/>
</dbReference>
<dbReference type="InterPro" id="IPR058240">
    <property type="entry name" value="rSAM_sf"/>
</dbReference>
<feature type="domain" description="Radical SAM core" evidence="9">
    <location>
        <begin position="13"/>
        <end position="232"/>
    </location>
</feature>
<dbReference type="EMBL" id="VSSQ01000882">
    <property type="protein sequence ID" value="MPM02605.1"/>
    <property type="molecule type" value="Genomic_DNA"/>
</dbReference>
<name>A0A644WFH9_9ZZZZ</name>
<proteinExistence type="inferred from homology"/>
<dbReference type="PROSITE" id="PS01087">
    <property type="entry name" value="RADICAL_ACTIVATING"/>
    <property type="match status" value="1"/>
</dbReference>
<comment type="caution">
    <text evidence="10">The sequence shown here is derived from an EMBL/GenBank/DDBJ whole genome shotgun (WGS) entry which is preliminary data.</text>
</comment>
<evidence type="ECO:0000256" key="4">
    <source>
        <dbReference type="ARBA" id="ARBA00022691"/>
    </source>
</evidence>
<dbReference type="SUPFAM" id="SSF102114">
    <property type="entry name" value="Radical SAM enzymes"/>
    <property type="match status" value="1"/>
</dbReference>
<keyword evidence="3" id="KW-0004">4Fe-4S</keyword>
<dbReference type="Pfam" id="PF04055">
    <property type="entry name" value="Radical_SAM"/>
    <property type="match status" value="1"/>
</dbReference>
<dbReference type="GO" id="GO:0016491">
    <property type="term" value="F:oxidoreductase activity"/>
    <property type="evidence" value="ECO:0007669"/>
    <property type="project" value="UniProtKB-KW"/>
</dbReference>
<keyword evidence="6" id="KW-0560">Oxidoreductase</keyword>
<dbReference type="PANTHER" id="PTHR30352:SF13">
    <property type="entry name" value="GLYCYL-RADICAL ENZYME ACTIVATING ENZYME YJJW-RELATED"/>
    <property type="match status" value="1"/>
</dbReference>
<keyword evidence="5" id="KW-0479">Metal-binding</keyword>
<dbReference type="EC" id="4.3.99.3" evidence="10"/>
<organism evidence="10">
    <name type="scientific">bioreactor metagenome</name>
    <dbReference type="NCBI Taxonomy" id="1076179"/>
    <lineage>
        <taxon>unclassified sequences</taxon>
        <taxon>metagenomes</taxon>
        <taxon>ecological metagenomes</taxon>
    </lineage>
</organism>
<dbReference type="InterPro" id="IPR013785">
    <property type="entry name" value="Aldolase_TIM"/>
</dbReference>
<dbReference type="InterPro" id="IPR034457">
    <property type="entry name" value="Organic_radical-activating"/>
</dbReference>
<accession>A0A644WFH9</accession>
<keyword evidence="4" id="KW-0949">S-adenosyl-L-methionine</keyword>
<evidence type="ECO:0000256" key="2">
    <source>
        <dbReference type="ARBA" id="ARBA00009777"/>
    </source>
</evidence>
<dbReference type="AlphaFoldDB" id="A0A644WFH9"/>
<dbReference type="CDD" id="cd01335">
    <property type="entry name" value="Radical_SAM"/>
    <property type="match status" value="1"/>
</dbReference>